<evidence type="ECO:0000313" key="2">
    <source>
        <dbReference type="Proteomes" id="UP000574769"/>
    </source>
</evidence>
<name>A0A7W7F266_9SPHN</name>
<sequence length="936" mass="105155">MNDIIEDVARIAGIKAARQFKQALNNPMTEMFERIIAPQLYRPNHNTHMHVSPNNKEAGRNHIRSRQIAEGRVSTNNLAFFSNVMAIPNCSMDEDGNERWDAPSSRVVWGEHQVLTFEFDNNEPSFFAEQLSWLRSAGKTKFDSPIGRLFEHCSQWVDFAGITVVYSGNKSFHIHICFATSTARAQGITEHVRAGLVRHWDRLHPEVVSILGTTAEPDRQLRFPEQLRRYPGGNRVISKPNHPLGIEEGQSVGQTVMWEHYRSRALRGSTASFFDPTLFVAPAKVDRAGGGSKGKGMVFSATTPELDFCANKMKSIYNERTFPAFVDFAPYAGAYRAYFTNHITDTNPASYMEAGYTVPHIAGSNPLGLTHQNMPRLPRPLGEMMEQWCEEFHAINDVERTEVERDFALAVTDAETARREMGRVILNTLRDSAAPLSWICAPEGISKSTSMFANHPRIDSWLSADCSGLCMYAFADYESAREKAEAFNATNAKRGYYGVVIQSFERLYNEACAALKVSPISLRDAANGGFRNILHAVEVIQPMITARLIADHSVMWAEIGERKPVLFTVHAVAHRWHLNSPSRLMAAASYWLVRGDDDHNTICRDETRLNLLIHDEVKTADLITATPSVHVQYVNAMVANAPEAWGANSTDRVRAYDAYRTQHPTDMAYGDIMLIMEHHGHDWAEVVTSDSGEYGAIGADGPYAAALGQRWSVIERQWPSQVARKVLVLTTETVPTVVARKCHIDWQIHDLYTPQIKRDEVVVTPKRKVTARNLPAFYATYRLSDPDIAIVGNKTKALPDAMTHQRARGSNNLIGRHVLQTMVFVSPDEFAYLEALNEWTGSTDLIRHRHIDEFNQTAGRNLGFRKRGDAKHYLVVNLTLFQLLVGAPLSRARYAMTVTANRTVRRKASALAALDTNASPLDVMRAKLIRQDEFQH</sequence>
<keyword evidence="2" id="KW-1185">Reference proteome</keyword>
<gene>
    <name evidence="1" type="ORF">GGQ96_004232</name>
</gene>
<dbReference type="EMBL" id="JACHNY010000026">
    <property type="protein sequence ID" value="MBB4620060.1"/>
    <property type="molecule type" value="Genomic_DNA"/>
</dbReference>
<dbReference type="RefSeq" id="WP_184117153.1">
    <property type="nucleotide sequence ID" value="NZ_JACHNY010000026.1"/>
</dbReference>
<dbReference type="AlphaFoldDB" id="A0A7W7F266"/>
<protein>
    <submittedName>
        <fullName evidence="1">Uncharacterized protein</fullName>
    </submittedName>
</protein>
<evidence type="ECO:0000313" key="1">
    <source>
        <dbReference type="EMBL" id="MBB4620060.1"/>
    </source>
</evidence>
<accession>A0A7W7F266</accession>
<proteinExistence type="predicted"/>
<reference evidence="1 2" key="1">
    <citation type="submission" date="2020-08" db="EMBL/GenBank/DDBJ databases">
        <title>Genomic Encyclopedia of Type Strains, Phase IV (KMG-IV): sequencing the most valuable type-strain genomes for metagenomic binning, comparative biology and taxonomic classification.</title>
        <authorList>
            <person name="Goeker M."/>
        </authorList>
    </citation>
    <scope>NUCLEOTIDE SEQUENCE [LARGE SCALE GENOMIC DNA]</scope>
    <source>
        <strain evidence="1 2">DSM 15867</strain>
    </source>
</reference>
<dbReference type="Proteomes" id="UP000574769">
    <property type="component" value="Unassembled WGS sequence"/>
</dbReference>
<comment type="caution">
    <text evidence="1">The sequence shown here is derived from an EMBL/GenBank/DDBJ whole genome shotgun (WGS) entry which is preliminary data.</text>
</comment>
<organism evidence="1 2">
    <name type="scientific">Sphingomonas abaci</name>
    <dbReference type="NCBI Taxonomy" id="237611"/>
    <lineage>
        <taxon>Bacteria</taxon>
        <taxon>Pseudomonadati</taxon>
        <taxon>Pseudomonadota</taxon>
        <taxon>Alphaproteobacteria</taxon>
        <taxon>Sphingomonadales</taxon>
        <taxon>Sphingomonadaceae</taxon>
        <taxon>Sphingomonas</taxon>
    </lineage>
</organism>